<sequence>MEIRRSTKNDLAEITAVYTYARKFMKEHGNPNQWGDRKPEETRVFADIEEGHSYVCTENGKIGCVFSFEITEEPTYRVIDGKWQNEKTYGVIHRIATNGTCKGMASYCMKWAYDKHPNIRIDTHKDNIPMQSLLKKLGFVYCGTIRLQDGSERMAFQKT</sequence>
<name>A0A6L5YQF2_9FIRM</name>
<dbReference type="RefSeq" id="WP_154428580.1">
    <property type="nucleotide sequence ID" value="NZ_VUNI01000003.1"/>
</dbReference>
<gene>
    <name evidence="2" type="ORF">FYJ75_02625</name>
</gene>
<dbReference type="AlphaFoldDB" id="A0A6L5YQF2"/>
<dbReference type="Gene3D" id="3.40.630.30">
    <property type="match status" value="1"/>
</dbReference>
<dbReference type="Pfam" id="PF13302">
    <property type="entry name" value="Acetyltransf_3"/>
    <property type="match status" value="1"/>
</dbReference>
<reference evidence="2 3" key="1">
    <citation type="submission" date="2019-08" db="EMBL/GenBank/DDBJ databases">
        <title>In-depth cultivation of the pig gut microbiome towards novel bacterial diversity and tailored functional studies.</title>
        <authorList>
            <person name="Wylensek D."/>
            <person name="Hitch T.C.A."/>
            <person name="Clavel T."/>
        </authorList>
    </citation>
    <scope>NUCLEOTIDE SEQUENCE [LARGE SCALE GENOMIC DNA]</scope>
    <source>
        <strain evidence="2 3">MUC/MUC-530-WT-4D</strain>
    </source>
</reference>
<keyword evidence="3" id="KW-1185">Reference proteome</keyword>
<organism evidence="2 3">
    <name type="scientific">Roseburia porci</name>
    <dbReference type="NCBI Taxonomy" id="2605790"/>
    <lineage>
        <taxon>Bacteria</taxon>
        <taxon>Bacillati</taxon>
        <taxon>Bacillota</taxon>
        <taxon>Clostridia</taxon>
        <taxon>Lachnospirales</taxon>
        <taxon>Lachnospiraceae</taxon>
        <taxon>Roseburia</taxon>
    </lineage>
</organism>
<protein>
    <submittedName>
        <fullName evidence="2">GNAT family N-acetyltransferase</fullName>
    </submittedName>
</protein>
<dbReference type="GO" id="GO:0016747">
    <property type="term" value="F:acyltransferase activity, transferring groups other than amino-acyl groups"/>
    <property type="evidence" value="ECO:0007669"/>
    <property type="project" value="InterPro"/>
</dbReference>
<dbReference type="PROSITE" id="PS51186">
    <property type="entry name" value="GNAT"/>
    <property type="match status" value="1"/>
</dbReference>
<evidence type="ECO:0000313" key="3">
    <source>
        <dbReference type="Proteomes" id="UP000474024"/>
    </source>
</evidence>
<dbReference type="Proteomes" id="UP000474024">
    <property type="component" value="Unassembled WGS sequence"/>
</dbReference>
<comment type="caution">
    <text evidence="2">The sequence shown here is derived from an EMBL/GenBank/DDBJ whole genome shotgun (WGS) entry which is preliminary data.</text>
</comment>
<dbReference type="EMBL" id="VUNI01000003">
    <property type="protein sequence ID" value="MST73931.1"/>
    <property type="molecule type" value="Genomic_DNA"/>
</dbReference>
<keyword evidence="2" id="KW-0808">Transferase</keyword>
<feature type="domain" description="N-acetyltransferase" evidence="1">
    <location>
        <begin position="1"/>
        <end position="159"/>
    </location>
</feature>
<dbReference type="InterPro" id="IPR000182">
    <property type="entry name" value="GNAT_dom"/>
</dbReference>
<dbReference type="SUPFAM" id="SSF55729">
    <property type="entry name" value="Acyl-CoA N-acyltransferases (Nat)"/>
    <property type="match status" value="1"/>
</dbReference>
<dbReference type="InterPro" id="IPR016181">
    <property type="entry name" value="Acyl_CoA_acyltransferase"/>
</dbReference>
<accession>A0A6L5YQF2</accession>
<proteinExistence type="predicted"/>
<evidence type="ECO:0000313" key="2">
    <source>
        <dbReference type="EMBL" id="MST73931.1"/>
    </source>
</evidence>
<evidence type="ECO:0000259" key="1">
    <source>
        <dbReference type="PROSITE" id="PS51186"/>
    </source>
</evidence>